<organism evidence="4">
    <name type="scientific">marine sediment metagenome</name>
    <dbReference type="NCBI Taxonomy" id="412755"/>
    <lineage>
        <taxon>unclassified sequences</taxon>
        <taxon>metagenomes</taxon>
        <taxon>ecological metagenomes</taxon>
    </lineage>
</organism>
<keyword evidence="1" id="KW-0378">Hydrolase</keyword>
<protein>
    <recommendedName>
        <fullName evidence="3">Beta-hexosaminidase bacterial type N-terminal domain-containing protein</fullName>
    </recommendedName>
</protein>
<evidence type="ECO:0000256" key="1">
    <source>
        <dbReference type="ARBA" id="ARBA00022801"/>
    </source>
</evidence>
<evidence type="ECO:0000313" key="4">
    <source>
        <dbReference type="EMBL" id="GAI26513.1"/>
    </source>
</evidence>
<accession>X1M5D4</accession>
<dbReference type="Gene3D" id="3.30.379.10">
    <property type="entry name" value="Chitobiase/beta-hexosaminidase domain 2-like"/>
    <property type="match status" value="1"/>
</dbReference>
<reference evidence="4" key="1">
    <citation type="journal article" date="2014" name="Front. Microbiol.">
        <title>High frequency of phylogenetically diverse reductive dehalogenase-homologous genes in deep subseafloor sedimentary metagenomes.</title>
        <authorList>
            <person name="Kawai M."/>
            <person name="Futagami T."/>
            <person name="Toyoda A."/>
            <person name="Takaki Y."/>
            <person name="Nishi S."/>
            <person name="Hori S."/>
            <person name="Arai W."/>
            <person name="Tsubouchi T."/>
            <person name="Morono Y."/>
            <person name="Uchiyama I."/>
            <person name="Ito T."/>
            <person name="Fujiyama A."/>
            <person name="Inagaki F."/>
            <person name="Takami H."/>
        </authorList>
    </citation>
    <scope>NUCLEOTIDE SEQUENCE</scope>
    <source>
        <strain evidence="4">Expedition CK06-06</strain>
    </source>
</reference>
<proteinExistence type="predicted"/>
<dbReference type="InterPro" id="IPR029018">
    <property type="entry name" value="Hex-like_dom2"/>
</dbReference>
<feature type="domain" description="Beta-hexosaminidase bacterial type N-terminal" evidence="3">
    <location>
        <begin position="35"/>
        <end position="120"/>
    </location>
</feature>
<dbReference type="GO" id="GO:0016798">
    <property type="term" value="F:hydrolase activity, acting on glycosyl bonds"/>
    <property type="evidence" value="ECO:0007669"/>
    <property type="project" value="UniProtKB-KW"/>
</dbReference>
<dbReference type="InterPro" id="IPR015882">
    <property type="entry name" value="HEX_bac_N"/>
</dbReference>
<sequence>MKRLHLVPFILLLVFVLSGCTGEFETNKASESRAGLIPLPKKITGQSGKFTIKPETRIMIPGGEDEVKTIGSSLADLISSATGYDIKVEEFSGENEIRNAIIFVLDESLPVNDEGYNLSVFHPG</sequence>
<gene>
    <name evidence="4" type="ORF">S06H3_28151</name>
</gene>
<dbReference type="SUPFAM" id="SSF55545">
    <property type="entry name" value="beta-N-acetylhexosaminidase-like domain"/>
    <property type="match status" value="1"/>
</dbReference>
<dbReference type="PROSITE" id="PS51257">
    <property type="entry name" value="PROKAR_LIPOPROTEIN"/>
    <property type="match status" value="1"/>
</dbReference>
<dbReference type="EMBL" id="BARV01016398">
    <property type="protein sequence ID" value="GAI26513.1"/>
    <property type="molecule type" value="Genomic_DNA"/>
</dbReference>
<evidence type="ECO:0000256" key="2">
    <source>
        <dbReference type="ARBA" id="ARBA00023295"/>
    </source>
</evidence>
<evidence type="ECO:0000259" key="3">
    <source>
        <dbReference type="Pfam" id="PF02838"/>
    </source>
</evidence>
<name>X1M5D4_9ZZZZ</name>
<comment type="caution">
    <text evidence="4">The sequence shown here is derived from an EMBL/GenBank/DDBJ whole genome shotgun (WGS) entry which is preliminary data.</text>
</comment>
<keyword evidence="2" id="KW-0326">Glycosidase</keyword>
<dbReference type="AlphaFoldDB" id="X1M5D4"/>
<dbReference type="Pfam" id="PF02838">
    <property type="entry name" value="Glyco_hydro_20b"/>
    <property type="match status" value="1"/>
</dbReference>